<sequence>MRLLYQQPASQPPARPSGEEKPRGSRGLYLGDSRSRVEALYGRRALCERVIRSDADMRLTYPLQGCLLIVHLKEDRVTRVEIQTV</sequence>
<reference evidence="2" key="1">
    <citation type="submission" date="2020-10" db="EMBL/GenBank/DDBJ databases">
        <authorList>
            <person name="Gilroy R."/>
        </authorList>
    </citation>
    <scope>NUCLEOTIDE SEQUENCE</scope>
    <source>
        <strain evidence="2">ChiHile30-977</strain>
    </source>
</reference>
<comment type="caution">
    <text evidence="2">The sequence shown here is derived from an EMBL/GenBank/DDBJ whole genome shotgun (WGS) entry which is preliminary data.</text>
</comment>
<protein>
    <submittedName>
        <fullName evidence="2">Uncharacterized protein</fullName>
    </submittedName>
</protein>
<evidence type="ECO:0000313" key="3">
    <source>
        <dbReference type="Proteomes" id="UP000886819"/>
    </source>
</evidence>
<proteinExistence type="predicted"/>
<dbReference type="EMBL" id="DVFI01000133">
    <property type="protein sequence ID" value="HIQ63860.1"/>
    <property type="molecule type" value="Genomic_DNA"/>
</dbReference>
<feature type="region of interest" description="Disordered" evidence="1">
    <location>
        <begin position="1"/>
        <end position="29"/>
    </location>
</feature>
<organism evidence="2 3">
    <name type="scientific">Candidatus Avichristensenella intestinipullorum</name>
    <dbReference type="NCBI Taxonomy" id="2840693"/>
    <lineage>
        <taxon>Bacteria</taxon>
        <taxon>Bacillati</taxon>
        <taxon>Bacillota</taxon>
        <taxon>Clostridia</taxon>
        <taxon>Candidatus Avichristensenella</taxon>
    </lineage>
</organism>
<reference evidence="2" key="2">
    <citation type="journal article" date="2021" name="PeerJ">
        <title>Extensive microbial diversity within the chicken gut microbiome revealed by metagenomics and culture.</title>
        <authorList>
            <person name="Gilroy R."/>
            <person name="Ravi A."/>
            <person name="Getino M."/>
            <person name="Pursley I."/>
            <person name="Horton D.L."/>
            <person name="Alikhan N.F."/>
            <person name="Baker D."/>
            <person name="Gharbi K."/>
            <person name="Hall N."/>
            <person name="Watson M."/>
            <person name="Adriaenssens E.M."/>
            <person name="Foster-Nyarko E."/>
            <person name="Jarju S."/>
            <person name="Secka A."/>
            <person name="Antonio M."/>
            <person name="Oren A."/>
            <person name="Chaudhuri R.R."/>
            <person name="La Ragione R."/>
            <person name="Hildebrand F."/>
            <person name="Pallen M.J."/>
        </authorList>
    </citation>
    <scope>NUCLEOTIDE SEQUENCE</scope>
    <source>
        <strain evidence="2">ChiHile30-977</strain>
    </source>
</reference>
<dbReference type="Proteomes" id="UP000886819">
    <property type="component" value="Unassembled WGS sequence"/>
</dbReference>
<evidence type="ECO:0000256" key="1">
    <source>
        <dbReference type="SAM" id="MobiDB-lite"/>
    </source>
</evidence>
<evidence type="ECO:0000313" key="2">
    <source>
        <dbReference type="EMBL" id="HIQ63860.1"/>
    </source>
</evidence>
<gene>
    <name evidence="2" type="ORF">IAA66_09810</name>
</gene>
<accession>A0A9D1CJI9</accession>
<dbReference type="AlphaFoldDB" id="A0A9D1CJI9"/>
<name>A0A9D1CJI9_9FIRM</name>